<comment type="caution">
    <text evidence="2">The sequence shown here is derived from an EMBL/GenBank/DDBJ whole genome shotgun (WGS) entry which is preliminary data.</text>
</comment>
<dbReference type="Pfam" id="PF09955">
    <property type="entry name" value="DUF2189"/>
    <property type="match status" value="1"/>
</dbReference>
<sequence>MTDTTEPPVIPDAQAVTTADLTAALAAGWRDFLKAPMFGIVFGALFSVIGITIYLQLVVQGSSYWILPLACGFPLVGPFLAVGLYEVSRELEAGQKPTWPRIFRTILGQSQGQVPSMAFVVLFFYLVWVYLAHLVFALSFGLRPLTNVMTSADLLFSPQGITMLLVGTIVGGALAALLFAVTVMAVPMIVDRDVDVVTAMIRSFTFVRDNAGTMALWAVIVVVLSILGSLPGFLGMILVFPVLGHATWHLYRRAYPRGDG</sequence>
<gene>
    <name evidence="2" type="ORF">GSH16_01605</name>
</gene>
<reference evidence="2 3" key="1">
    <citation type="submission" date="2019-12" db="EMBL/GenBank/DDBJ databases">
        <title>Strain KN286 was isolated from seawater, which was collected from Caroline Seamount in the tropical western Pacific.</title>
        <authorList>
            <person name="Wang Q."/>
        </authorList>
    </citation>
    <scope>NUCLEOTIDE SEQUENCE [LARGE SCALE GENOMIC DNA]</scope>
    <source>
        <strain evidence="2 3">KN286</strain>
    </source>
</reference>
<dbReference type="AlphaFoldDB" id="A0A6B0TJT7"/>
<name>A0A6B0TJT7_9RHOB</name>
<keyword evidence="1" id="KW-0472">Membrane</keyword>
<dbReference type="RefSeq" id="WP_160851224.1">
    <property type="nucleotide sequence ID" value="NZ_WUWG01000001.1"/>
</dbReference>
<accession>A0A6B0TJT7</accession>
<keyword evidence="3" id="KW-1185">Reference proteome</keyword>
<organism evidence="2 3">
    <name type="scientific">Oceanomicrobium pacificus</name>
    <dbReference type="NCBI Taxonomy" id="2692916"/>
    <lineage>
        <taxon>Bacteria</taxon>
        <taxon>Pseudomonadati</taxon>
        <taxon>Pseudomonadota</taxon>
        <taxon>Alphaproteobacteria</taxon>
        <taxon>Rhodobacterales</taxon>
        <taxon>Paracoccaceae</taxon>
        <taxon>Oceanomicrobium</taxon>
    </lineage>
</organism>
<evidence type="ECO:0000313" key="2">
    <source>
        <dbReference type="EMBL" id="MXU64126.1"/>
    </source>
</evidence>
<feature type="transmembrane region" description="Helical" evidence="1">
    <location>
        <begin position="211"/>
        <end position="227"/>
    </location>
</feature>
<feature type="transmembrane region" description="Helical" evidence="1">
    <location>
        <begin position="65"/>
        <end position="87"/>
    </location>
</feature>
<evidence type="ECO:0000256" key="1">
    <source>
        <dbReference type="SAM" id="Phobius"/>
    </source>
</evidence>
<dbReference type="InterPro" id="IPR018692">
    <property type="entry name" value="DUF2189"/>
</dbReference>
<dbReference type="EMBL" id="WUWG01000001">
    <property type="protein sequence ID" value="MXU64126.1"/>
    <property type="molecule type" value="Genomic_DNA"/>
</dbReference>
<feature type="transmembrane region" description="Helical" evidence="1">
    <location>
        <begin position="117"/>
        <end position="141"/>
    </location>
</feature>
<keyword evidence="1" id="KW-0812">Transmembrane</keyword>
<feature type="transmembrane region" description="Helical" evidence="1">
    <location>
        <begin position="161"/>
        <end position="190"/>
    </location>
</feature>
<feature type="transmembrane region" description="Helical" evidence="1">
    <location>
        <begin position="38"/>
        <end position="59"/>
    </location>
</feature>
<dbReference type="Proteomes" id="UP000436016">
    <property type="component" value="Unassembled WGS sequence"/>
</dbReference>
<protein>
    <submittedName>
        <fullName evidence="2">DUF2189 domain-containing protein</fullName>
    </submittedName>
</protein>
<evidence type="ECO:0000313" key="3">
    <source>
        <dbReference type="Proteomes" id="UP000436016"/>
    </source>
</evidence>
<proteinExistence type="predicted"/>
<keyword evidence="1" id="KW-1133">Transmembrane helix</keyword>